<evidence type="ECO:0000256" key="3">
    <source>
        <dbReference type="ARBA" id="ARBA00023002"/>
    </source>
</evidence>
<evidence type="ECO:0000256" key="2">
    <source>
        <dbReference type="ARBA" id="ARBA00022573"/>
    </source>
</evidence>
<dbReference type="RefSeq" id="WP_189435687.1">
    <property type="nucleotide sequence ID" value="NZ_BMXE01000002.1"/>
</dbReference>
<dbReference type="InterPro" id="IPR003723">
    <property type="entry name" value="Precorrin-6x_reduct"/>
</dbReference>
<evidence type="ECO:0000256" key="1">
    <source>
        <dbReference type="ARBA" id="ARBA00004953"/>
    </source>
</evidence>
<accession>A0ABQ3E3S0</accession>
<reference evidence="5" key="1">
    <citation type="journal article" date="2019" name="Int. J. Syst. Evol. Microbiol.">
        <title>The Global Catalogue of Microorganisms (GCM) 10K type strain sequencing project: providing services to taxonomists for standard genome sequencing and annotation.</title>
        <authorList>
            <consortium name="The Broad Institute Genomics Platform"/>
            <consortium name="The Broad Institute Genome Sequencing Center for Infectious Disease"/>
            <person name="Wu L."/>
            <person name="Ma J."/>
        </authorList>
    </citation>
    <scope>NUCLEOTIDE SEQUENCE [LARGE SCALE GENOMIC DNA]</scope>
    <source>
        <strain evidence="5">KCTC 12861</strain>
    </source>
</reference>
<dbReference type="EMBL" id="BMXE01000002">
    <property type="protein sequence ID" value="GHB23978.1"/>
    <property type="molecule type" value="Genomic_DNA"/>
</dbReference>
<dbReference type="PANTHER" id="PTHR36925">
    <property type="entry name" value="COBALT-PRECORRIN-6A REDUCTASE"/>
    <property type="match status" value="1"/>
</dbReference>
<keyword evidence="3" id="KW-0560">Oxidoreductase</keyword>
<keyword evidence="2" id="KW-0169">Cobalamin biosynthesis</keyword>
<comment type="pathway">
    <text evidence="1">Cofactor biosynthesis; adenosylcobalamin biosynthesis.</text>
</comment>
<dbReference type="PROSITE" id="PS51014">
    <property type="entry name" value="COBK_CBIJ"/>
    <property type="match status" value="1"/>
</dbReference>
<proteinExistence type="predicted"/>
<dbReference type="Proteomes" id="UP000637980">
    <property type="component" value="Unassembled WGS sequence"/>
</dbReference>
<keyword evidence="5" id="KW-1185">Reference proteome</keyword>
<dbReference type="Pfam" id="PF02571">
    <property type="entry name" value="CbiJ"/>
    <property type="match status" value="1"/>
</dbReference>
<sequence>MPVPHKILVLAGTREARKLIERLALMSEYEVIASLAGVTKHPADLGENTRVGGFGGPNGLADYLQAQGIAAVVDATHPYAAQISRNAVEATECSETLLLGFERAPWEKTSGDIWHQVKCVEAALELIPTKAKVFFAAGTKVAAPLKQRPDITFIIRTLNAPTDAVAMPNAQYIEGLPNADWRAEYELLKKQNVDWVISKNSGGTASYGKIRAARELGLPVAMIKRPENPCSIQCASIDAVLAKLQAILN</sequence>
<protein>
    <submittedName>
        <fullName evidence="4">Cobalt-precorrin-6A/precorrin-6x reductase</fullName>
    </submittedName>
</protein>
<organism evidence="4 5">
    <name type="scientific">Pseudovibrio japonicus</name>
    <dbReference type="NCBI Taxonomy" id="366534"/>
    <lineage>
        <taxon>Bacteria</taxon>
        <taxon>Pseudomonadati</taxon>
        <taxon>Pseudomonadota</taxon>
        <taxon>Alphaproteobacteria</taxon>
        <taxon>Hyphomicrobiales</taxon>
        <taxon>Stappiaceae</taxon>
        <taxon>Pseudovibrio</taxon>
    </lineage>
</organism>
<evidence type="ECO:0000313" key="4">
    <source>
        <dbReference type="EMBL" id="GHB23978.1"/>
    </source>
</evidence>
<evidence type="ECO:0000313" key="5">
    <source>
        <dbReference type="Proteomes" id="UP000637980"/>
    </source>
</evidence>
<dbReference type="PANTHER" id="PTHR36925:SF1">
    <property type="entry name" value="COBALT-PRECORRIN-6A REDUCTASE"/>
    <property type="match status" value="1"/>
</dbReference>
<dbReference type="NCBIfam" id="NF005968">
    <property type="entry name" value="PRK08057.1-2"/>
    <property type="match status" value="1"/>
</dbReference>
<gene>
    <name evidence="4" type="primary">cobK</name>
    <name evidence="4" type="ORF">GCM10007094_09930</name>
</gene>
<name>A0ABQ3E3S0_9HYPH</name>
<comment type="caution">
    <text evidence="4">The sequence shown here is derived from an EMBL/GenBank/DDBJ whole genome shotgun (WGS) entry which is preliminary data.</text>
</comment>